<dbReference type="InterPro" id="IPR008284">
    <property type="entry name" value="MoCF_biosynth_CS"/>
</dbReference>
<gene>
    <name evidence="7" type="ORF">PEB0149_007150</name>
</gene>
<evidence type="ECO:0000313" key="8">
    <source>
        <dbReference type="Proteomes" id="UP000187344"/>
    </source>
</evidence>
<accession>A0A1R0F8K8</accession>
<evidence type="ECO:0000256" key="1">
    <source>
        <dbReference type="ARBA" id="ARBA00005046"/>
    </source>
</evidence>
<dbReference type="SMART" id="SM00852">
    <property type="entry name" value="MoCF_biosynth"/>
    <property type="match status" value="1"/>
</dbReference>
<dbReference type="EMBL" id="LXYT01000002">
    <property type="protein sequence ID" value="OLY43290.1"/>
    <property type="molecule type" value="Genomic_DNA"/>
</dbReference>
<dbReference type="PANTHER" id="PTHR43232">
    <property type="entry name" value="MOLYBDENUM COFACTOR BIOSYNTHESIS PROTEIN B"/>
    <property type="match status" value="1"/>
</dbReference>
<evidence type="ECO:0000313" key="7">
    <source>
        <dbReference type="EMBL" id="OLY43290.1"/>
    </source>
</evidence>
<dbReference type="OrthoDB" id="9784492at2"/>
<dbReference type="GO" id="GO:0005829">
    <property type="term" value="C:cytosol"/>
    <property type="evidence" value="ECO:0007669"/>
    <property type="project" value="TreeGrafter"/>
</dbReference>
<dbReference type="NCBIfam" id="TIGR02667">
    <property type="entry name" value="moaB_proteo"/>
    <property type="match status" value="1"/>
</dbReference>
<dbReference type="AlphaFoldDB" id="A0A1R0F8K8"/>
<dbReference type="NCBIfam" id="TIGR00177">
    <property type="entry name" value="molyb_syn"/>
    <property type="match status" value="1"/>
</dbReference>
<evidence type="ECO:0000256" key="3">
    <source>
        <dbReference type="ARBA" id="ARBA00015262"/>
    </source>
</evidence>
<dbReference type="GO" id="GO:0006777">
    <property type="term" value="P:Mo-molybdopterin cofactor biosynthetic process"/>
    <property type="evidence" value="ECO:0007669"/>
    <property type="project" value="UniProtKB-UniRule"/>
</dbReference>
<dbReference type="Proteomes" id="UP000187344">
    <property type="component" value="Unassembled WGS sequence"/>
</dbReference>
<dbReference type="InterPro" id="IPR001453">
    <property type="entry name" value="MoaB/Mog_dom"/>
</dbReference>
<comment type="function">
    <text evidence="5">May be involved in the biosynthesis of molybdopterin.</text>
</comment>
<evidence type="ECO:0000256" key="4">
    <source>
        <dbReference type="ARBA" id="ARBA00023150"/>
    </source>
</evidence>
<comment type="similarity">
    <text evidence="2 5">Belongs to the MoaB/Mog family.</text>
</comment>
<comment type="caution">
    <text evidence="7">The sequence shown here is derived from an EMBL/GenBank/DDBJ whole genome shotgun (WGS) entry which is preliminary data.</text>
</comment>
<comment type="pathway">
    <text evidence="1 5">Cofactor biosynthesis; molybdopterin biosynthesis.</text>
</comment>
<reference evidence="7 8" key="1">
    <citation type="submission" date="2016-12" db="EMBL/GenBank/DDBJ databases">
        <title>Comparative genomics of Bartonella apis.</title>
        <authorList>
            <person name="Engel P."/>
        </authorList>
    </citation>
    <scope>NUCLEOTIDE SEQUENCE [LARGE SCALE GENOMIC DNA]</scope>
    <source>
        <strain evidence="7 8">PEB0149</strain>
    </source>
</reference>
<evidence type="ECO:0000259" key="6">
    <source>
        <dbReference type="SMART" id="SM00852"/>
    </source>
</evidence>
<dbReference type="RefSeq" id="WP_075870176.1">
    <property type="nucleotide sequence ID" value="NZ_CALYQA010000001.1"/>
</dbReference>
<dbReference type="UniPathway" id="UPA00344"/>
<dbReference type="InterPro" id="IPR012245">
    <property type="entry name" value="MoaB"/>
</dbReference>
<dbReference type="SUPFAM" id="SSF53218">
    <property type="entry name" value="Molybdenum cofactor biosynthesis proteins"/>
    <property type="match status" value="1"/>
</dbReference>
<dbReference type="PANTHER" id="PTHR43232:SF2">
    <property type="entry name" value="MOLYBDENUM COFACTOR BIOSYNTHESIS PROTEIN B"/>
    <property type="match status" value="1"/>
</dbReference>
<dbReference type="Pfam" id="PF00994">
    <property type="entry name" value="MoCF_biosynth"/>
    <property type="match status" value="1"/>
</dbReference>
<sequence length="176" mass="19520">MSHIDEKAKMESLNIAVLSVSDTRNSSDDRSGDVLEERIKSAGHNLAKRDIVRDEIVEIRKKIVDWAADPNVEIIITTGGTGFTGRDVTPEAIEPLFDKRMDGFSAMFHKVSYETIGMVTIQSRATAGLINGTFVFCLPGSTGACKDAWDNILKGELDSRQRPHNLVMLMPRLTER</sequence>
<feature type="domain" description="MoaB/Mog" evidence="6">
    <location>
        <begin position="16"/>
        <end position="160"/>
    </location>
</feature>
<dbReference type="InterPro" id="IPR036425">
    <property type="entry name" value="MoaB/Mog-like_dom_sf"/>
</dbReference>
<dbReference type="PROSITE" id="PS01078">
    <property type="entry name" value="MOCF_BIOSYNTHESIS_1"/>
    <property type="match status" value="1"/>
</dbReference>
<evidence type="ECO:0000256" key="5">
    <source>
        <dbReference type="PIRNR" id="PIRNR006443"/>
    </source>
</evidence>
<dbReference type="Gene3D" id="3.40.980.10">
    <property type="entry name" value="MoaB/Mog-like domain"/>
    <property type="match status" value="1"/>
</dbReference>
<evidence type="ECO:0000256" key="2">
    <source>
        <dbReference type="ARBA" id="ARBA00006112"/>
    </source>
</evidence>
<organism evidence="7 8">
    <name type="scientific">Bartonella apis</name>
    <dbReference type="NCBI Taxonomy" id="1686310"/>
    <lineage>
        <taxon>Bacteria</taxon>
        <taxon>Pseudomonadati</taxon>
        <taxon>Pseudomonadota</taxon>
        <taxon>Alphaproteobacteria</taxon>
        <taxon>Hyphomicrobiales</taxon>
        <taxon>Bartonellaceae</taxon>
        <taxon>Bartonella</taxon>
    </lineage>
</organism>
<protein>
    <recommendedName>
        <fullName evidence="3 5">Molybdenum cofactor biosynthesis protein B</fullName>
    </recommendedName>
</protein>
<keyword evidence="4 5" id="KW-0501">Molybdenum cofactor biosynthesis</keyword>
<keyword evidence="8" id="KW-1185">Reference proteome</keyword>
<dbReference type="InterPro" id="IPR013484">
    <property type="entry name" value="MoaB_proteobac"/>
</dbReference>
<dbReference type="CDD" id="cd00886">
    <property type="entry name" value="MogA_MoaB"/>
    <property type="match status" value="1"/>
</dbReference>
<name>A0A1R0F8K8_9HYPH</name>
<proteinExistence type="inferred from homology"/>
<dbReference type="PIRSF" id="PIRSF006443">
    <property type="entry name" value="MoaB"/>
    <property type="match status" value="1"/>
</dbReference>